<evidence type="ECO:0000313" key="5">
    <source>
        <dbReference type="EMBL" id="KAL1515082.1"/>
    </source>
</evidence>
<gene>
    <name evidence="5" type="ORF">AB1Y20_004146</name>
</gene>
<feature type="compositionally biased region" description="Basic residues" evidence="3">
    <location>
        <begin position="274"/>
        <end position="283"/>
    </location>
</feature>
<comment type="subcellular location">
    <subcellularLocation>
        <location evidence="1">Nucleus</location>
    </subcellularLocation>
</comment>
<keyword evidence="2" id="KW-0539">Nucleus</keyword>
<accession>A0AB34J711</accession>
<feature type="region of interest" description="Disordered" evidence="3">
    <location>
        <begin position="260"/>
        <end position="297"/>
    </location>
</feature>
<dbReference type="Gene3D" id="2.40.50.40">
    <property type="match status" value="1"/>
</dbReference>
<dbReference type="SUPFAM" id="SSF54160">
    <property type="entry name" value="Chromo domain-like"/>
    <property type="match status" value="1"/>
</dbReference>
<dbReference type="EMBL" id="JBGBPQ010000012">
    <property type="protein sequence ID" value="KAL1515082.1"/>
    <property type="molecule type" value="Genomic_DNA"/>
</dbReference>
<evidence type="ECO:0000313" key="6">
    <source>
        <dbReference type="Proteomes" id="UP001515480"/>
    </source>
</evidence>
<dbReference type="SMART" id="SM00298">
    <property type="entry name" value="CHROMO"/>
    <property type="match status" value="1"/>
</dbReference>
<protein>
    <recommendedName>
        <fullName evidence="4">Chromo domain-containing protein</fullName>
    </recommendedName>
</protein>
<dbReference type="InterPro" id="IPR016197">
    <property type="entry name" value="Chromo-like_dom_sf"/>
</dbReference>
<dbReference type="InterPro" id="IPR023780">
    <property type="entry name" value="Chromo_domain"/>
</dbReference>
<dbReference type="GO" id="GO:0005634">
    <property type="term" value="C:nucleus"/>
    <property type="evidence" value="ECO:0007669"/>
    <property type="project" value="UniProtKB-SubCell"/>
</dbReference>
<feature type="domain" description="Chromo" evidence="4">
    <location>
        <begin position="305"/>
        <end position="365"/>
    </location>
</feature>
<evidence type="ECO:0000256" key="3">
    <source>
        <dbReference type="SAM" id="MobiDB-lite"/>
    </source>
</evidence>
<sequence length="365" mass="40139">MCAEVAQHWVFLEPKPSSSPTRMLSQPTSALAGTLEVLSCAVVPTPLEMLHDTSDSTTQSDSHARRRRRLPGSRAQRELLDSAGFALQWNRGFTAFHLGEEADHGNGSSDSAPDAAKPRRQCLRLHIGGEAHASLHTSVNVGDDFQAVIPPHLDPAPCSREAGALLSPREVELQLAHDTARRLTVGACGFEDEAAERYLPEPDDLPDKLVLDVPPPTAAGLAAAQPWWMEAKHICVTCGRCFKTKHGCAIHTLRFCKGPQEPPALDASEPRGPVAKKRGRKPKNAAAEVPGEGGGGGTWEMEDVYQVECLVSMRVVVVRGKRRKQYLVRWEGYSDKHNTWEDQDRILDDDLIDDFEKRNGKTTKR</sequence>
<reference evidence="5 6" key="1">
    <citation type="journal article" date="2024" name="Science">
        <title>Giant polyketide synthase enzymes in the biosynthesis of giant marine polyether toxins.</title>
        <authorList>
            <person name="Fallon T.R."/>
            <person name="Shende V.V."/>
            <person name="Wierzbicki I.H."/>
            <person name="Pendleton A.L."/>
            <person name="Watervoot N.F."/>
            <person name="Auber R.P."/>
            <person name="Gonzalez D.J."/>
            <person name="Wisecaver J.H."/>
            <person name="Moore B.S."/>
        </authorList>
    </citation>
    <scope>NUCLEOTIDE SEQUENCE [LARGE SCALE GENOMIC DNA]</scope>
    <source>
        <strain evidence="5 6">12B1</strain>
    </source>
</reference>
<dbReference type="AlphaFoldDB" id="A0AB34J711"/>
<dbReference type="Pfam" id="PF00385">
    <property type="entry name" value="Chromo"/>
    <property type="match status" value="1"/>
</dbReference>
<proteinExistence type="predicted"/>
<keyword evidence="6" id="KW-1185">Reference proteome</keyword>
<dbReference type="InterPro" id="IPR000953">
    <property type="entry name" value="Chromo/chromo_shadow_dom"/>
</dbReference>
<dbReference type="InterPro" id="IPR023779">
    <property type="entry name" value="Chromodomain_CS"/>
</dbReference>
<dbReference type="Proteomes" id="UP001515480">
    <property type="component" value="Unassembled WGS sequence"/>
</dbReference>
<comment type="caution">
    <text evidence="5">The sequence shown here is derived from an EMBL/GenBank/DDBJ whole genome shotgun (WGS) entry which is preliminary data.</text>
</comment>
<dbReference type="PROSITE" id="PS00598">
    <property type="entry name" value="CHROMO_1"/>
    <property type="match status" value="1"/>
</dbReference>
<evidence type="ECO:0000256" key="2">
    <source>
        <dbReference type="ARBA" id="ARBA00023242"/>
    </source>
</evidence>
<organism evidence="5 6">
    <name type="scientific">Prymnesium parvum</name>
    <name type="common">Toxic golden alga</name>
    <dbReference type="NCBI Taxonomy" id="97485"/>
    <lineage>
        <taxon>Eukaryota</taxon>
        <taxon>Haptista</taxon>
        <taxon>Haptophyta</taxon>
        <taxon>Prymnesiophyceae</taxon>
        <taxon>Prymnesiales</taxon>
        <taxon>Prymnesiaceae</taxon>
        <taxon>Prymnesium</taxon>
    </lineage>
</organism>
<evidence type="ECO:0000256" key="1">
    <source>
        <dbReference type="ARBA" id="ARBA00004123"/>
    </source>
</evidence>
<dbReference type="PROSITE" id="PS50013">
    <property type="entry name" value="CHROMO_2"/>
    <property type="match status" value="1"/>
</dbReference>
<evidence type="ECO:0000259" key="4">
    <source>
        <dbReference type="PROSITE" id="PS50013"/>
    </source>
</evidence>
<feature type="region of interest" description="Disordered" evidence="3">
    <location>
        <begin position="51"/>
        <end position="75"/>
    </location>
</feature>
<name>A0AB34J711_PRYPA</name>